<comment type="caution">
    <text evidence="1">The sequence shown here is derived from an EMBL/GenBank/DDBJ whole genome shotgun (WGS) entry which is preliminary data.</text>
</comment>
<dbReference type="CDD" id="cd15482">
    <property type="entry name" value="Sialidase_non-viral"/>
    <property type="match status" value="1"/>
</dbReference>
<dbReference type="InterPro" id="IPR036278">
    <property type="entry name" value="Sialidase_sf"/>
</dbReference>
<gene>
    <name evidence="1" type="ORF">FG385_25935</name>
</gene>
<dbReference type="OrthoDB" id="9813892at2"/>
<dbReference type="Gene3D" id="2.120.10.10">
    <property type="match status" value="1"/>
</dbReference>
<proteinExistence type="predicted"/>
<dbReference type="RefSeq" id="WP_139099414.1">
    <property type="nucleotide sequence ID" value="NZ_VDFW01000028.1"/>
</dbReference>
<accession>A0A5C4LWN8</accession>
<protein>
    <submittedName>
        <fullName evidence="1">Exo-alpha-sialidase</fullName>
    </submittedName>
</protein>
<dbReference type="SUPFAM" id="SSF50939">
    <property type="entry name" value="Sialidases"/>
    <property type="match status" value="1"/>
</dbReference>
<organism evidence="1 2">
    <name type="scientific">Amycolatopsis alkalitolerans</name>
    <dbReference type="NCBI Taxonomy" id="2547244"/>
    <lineage>
        <taxon>Bacteria</taxon>
        <taxon>Bacillati</taxon>
        <taxon>Actinomycetota</taxon>
        <taxon>Actinomycetes</taxon>
        <taxon>Pseudonocardiales</taxon>
        <taxon>Pseudonocardiaceae</taxon>
        <taxon>Amycolatopsis</taxon>
    </lineage>
</organism>
<dbReference type="AlphaFoldDB" id="A0A5C4LWN8"/>
<dbReference type="Proteomes" id="UP000305546">
    <property type="component" value="Unassembled WGS sequence"/>
</dbReference>
<dbReference type="EMBL" id="VDFW01000028">
    <property type="protein sequence ID" value="TNC22222.1"/>
    <property type="molecule type" value="Genomic_DNA"/>
</dbReference>
<name>A0A5C4LWN8_9PSEU</name>
<keyword evidence="2" id="KW-1185">Reference proteome</keyword>
<evidence type="ECO:0000313" key="2">
    <source>
        <dbReference type="Proteomes" id="UP000305546"/>
    </source>
</evidence>
<reference evidence="1 2" key="1">
    <citation type="submission" date="2019-06" db="EMBL/GenBank/DDBJ databases">
        <title>Amycolatopsis alkalitolerans sp. nov., isolated from Gastrodia elata Blume.</title>
        <authorList>
            <person name="Narsing Rao M.P."/>
            <person name="Li W.J."/>
        </authorList>
    </citation>
    <scope>NUCLEOTIDE SEQUENCE [LARGE SCALE GENOMIC DNA]</scope>
    <source>
        <strain evidence="1 2">SYSUP0005</strain>
    </source>
</reference>
<evidence type="ECO:0000313" key="1">
    <source>
        <dbReference type="EMBL" id="TNC22222.1"/>
    </source>
</evidence>
<sequence length="435" mass="44471">MAAAFTVVLATPGAAGVTTGSGAFSTGQLQVQTAGQTGCGTNQAGEPSIHVSRAGLVGISSETGLGGGSQYWRGSSAATACGLTYAGQPNAIGGIGLSGGDTDTAFAPVKSSSGTYRMYVASLNLGSVNVAVSNDNGVTFSQMPVQAGLPLDDREWIAAYGADTSLLSYHDVATDNIDILRSDNGGQLYTQLARVIPDTDYKATNNELGNLVIDHRNASPVAGGFWAYQSFVAPSTATGSAYDEAFAGVSDDGGSTWAIKPIGCSTSFGKNGLGHVFPNVSVAPDGTLYYAMSNGSAIYVARSGDHGDTWTCSGPVSTTKQAIEPWLVATSAGVDLVYYGTPDARTWYVYFAQHTSGDLTSWSTRQVTAVHQGSVCEGGISCTGGRQLFDDFGVDTDPAGYAHIAYTMDSPALGGSNSATGYAVQTGGTPVGYPN</sequence>